<evidence type="ECO:0000313" key="4">
    <source>
        <dbReference type="Proteomes" id="UP000054166"/>
    </source>
</evidence>
<accession>A0A0C3EW97</accession>
<dbReference type="STRING" id="765440.A0A0C3EW97"/>
<keyword evidence="4" id="KW-1185">Reference proteome</keyword>
<dbReference type="PANTHER" id="PTHR34825:SF1">
    <property type="entry name" value="AAA-ATPASE-LIKE DOMAIN-CONTAINING PROTEIN"/>
    <property type="match status" value="1"/>
</dbReference>
<dbReference type="HOGENOM" id="CLU_021114_1_1_1"/>
<sequence>MPSHSLSPAVSRFTLLAENGKFVDKTSALVEFLDSDDHPVHFLVRPRRSGKTTLLRLFRAFFERKDPADQEQRKKLFVNNKLAITKDDRFEAEFARYSVLYVDFSNMFSSTMDGLLQDFKNHVSLIAQQLETSGKFNNRGELDNSKQLFLDNVLKKTLDDSEWPTALFRLTTLLNTLSKRLVVVLVDEYDTPTSYAVQHGYFDDANNFFRKVFSPLLKNNECILGALVVGVMPVAKAGWFPGVNNLSVFRLDSERYSTACMFTGDETERLYNQEVALRGDGNPLSFSFEELKGWYNGYYTFDGIRLYNPWSIASAFSKGKLGPYWVKSGYDRMIEQRIYYMLDNIASFREQVAGLSGPGEGVEIEIEPKMSYHSIPEMTKTQLWTLIYFAGYLTKLPRDHTPCPADAPDHDSNTESQTYRANDSNDDSSRDMIELCLPNYEIRSVFDRWLRNHMKNCISAQER</sequence>
<evidence type="ECO:0000256" key="1">
    <source>
        <dbReference type="SAM" id="MobiDB-lite"/>
    </source>
</evidence>
<name>A0A0C3EW97_PILCF</name>
<protein>
    <recommendedName>
        <fullName evidence="2">AAA-ATPase-like domain-containing protein</fullName>
    </recommendedName>
</protein>
<dbReference type="PANTHER" id="PTHR34825">
    <property type="entry name" value="CONSERVED PROTEIN, WITH A WEAK D-GALACTARATE DEHYDRATASE/ALTRONATE HYDROLASE DOMAIN"/>
    <property type="match status" value="1"/>
</dbReference>
<dbReference type="Pfam" id="PF09820">
    <property type="entry name" value="AAA-ATPase_like"/>
    <property type="match status" value="1"/>
</dbReference>
<feature type="domain" description="AAA-ATPase-like" evidence="2">
    <location>
        <begin position="15"/>
        <end position="238"/>
    </location>
</feature>
<dbReference type="Proteomes" id="UP000054166">
    <property type="component" value="Unassembled WGS sequence"/>
</dbReference>
<dbReference type="AlphaFoldDB" id="A0A0C3EW97"/>
<feature type="compositionally biased region" description="Basic and acidic residues" evidence="1">
    <location>
        <begin position="400"/>
        <end position="413"/>
    </location>
</feature>
<proteinExistence type="predicted"/>
<dbReference type="InParanoid" id="A0A0C3EW97"/>
<dbReference type="InterPro" id="IPR018631">
    <property type="entry name" value="AAA-ATPase-like_dom"/>
</dbReference>
<dbReference type="EMBL" id="KN833031">
    <property type="protein sequence ID" value="KIM76795.1"/>
    <property type="molecule type" value="Genomic_DNA"/>
</dbReference>
<feature type="region of interest" description="Disordered" evidence="1">
    <location>
        <begin position="400"/>
        <end position="427"/>
    </location>
</feature>
<evidence type="ECO:0000259" key="2">
    <source>
        <dbReference type="Pfam" id="PF09820"/>
    </source>
</evidence>
<gene>
    <name evidence="3" type="ORF">PILCRDRAFT_12500</name>
</gene>
<dbReference type="OrthoDB" id="2143434at2759"/>
<organism evidence="3 4">
    <name type="scientific">Piloderma croceum (strain F 1598)</name>
    <dbReference type="NCBI Taxonomy" id="765440"/>
    <lineage>
        <taxon>Eukaryota</taxon>
        <taxon>Fungi</taxon>
        <taxon>Dikarya</taxon>
        <taxon>Basidiomycota</taxon>
        <taxon>Agaricomycotina</taxon>
        <taxon>Agaricomycetes</taxon>
        <taxon>Agaricomycetidae</taxon>
        <taxon>Atheliales</taxon>
        <taxon>Atheliaceae</taxon>
        <taxon>Piloderma</taxon>
    </lineage>
</organism>
<dbReference type="Gene3D" id="3.40.50.300">
    <property type="entry name" value="P-loop containing nucleotide triphosphate hydrolases"/>
    <property type="match status" value="1"/>
</dbReference>
<dbReference type="InterPro" id="IPR027417">
    <property type="entry name" value="P-loop_NTPase"/>
</dbReference>
<reference evidence="4" key="2">
    <citation type="submission" date="2015-01" db="EMBL/GenBank/DDBJ databases">
        <title>Evolutionary Origins and Diversification of the Mycorrhizal Mutualists.</title>
        <authorList>
            <consortium name="DOE Joint Genome Institute"/>
            <consortium name="Mycorrhizal Genomics Consortium"/>
            <person name="Kohler A."/>
            <person name="Kuo A."/>
            <person name="Nagy L.G."/>
            <person name="Floudas D."/>
            <person name="Copeland A."/>
            <person name="Barry K.W."/>
            <person name="Cichocki N."/>
            <person name="Veneault-Fourrey C."/>
            <person name="LaButti K."/>
            <person name="Lindquist E.A."/>
            <person name="Lipzen A."/>
            <person name="Lundell T."/>
            <person name="Morin E."/>
            <person name="Murat C."/>
            <person name="Riley R."/>
            <person name="Ohm R."/>
            <person name="Sun H."/>
            <person name="Tunlid A."/>
            <person name="Henrissat B."/>
            <person name="Grigoriev I.V."/>
            <person name="Hibbett D.S."/>
            <person name="Martin F."/>
        </authorList>
    </citation>
    <scope>NUCLEOTIDE SEQUENCE [LARGE SCALE GENOMIC DNA]</scope>
    <source>
        <strain evidence="4">F 1598</strain>
    </source>
</reference>
<evidence type="ECO:0000313" key="3">
    <source>
        <dbReference type="EMBL" id="KIM76795.1"/>
    </source>
</evidence>
<reference evidence="3 4" key="1">
    <citation type="submission" date="2014-04" db="EMBL/GenBank/DDBJ databases">
        <authorList>
            <consortium name="DOE Joint Genome Institute"/>
            <person name="Kuo A."/>
            <person name="Tarkka M."/>
            <person name="Buscot F."/>
            <person name="Kohler A."/>
            <person name="Nagy L.G."/>
            <person name="Floudas D."/>
            <person name="Copeland A."/>
            <person name="Barry K.W."/>
            <person name="Cichocki N."/>
            <person name="Veneault-Fourrey C."/>
            <person name="LaButti K."/>
            <person name="Lindquist E.A."/>
            <person name="Lipzen A."/>
            <person name="Lundell T."/>
            <person name="Morin E."/>
            <person name="Murat C."/>
            <person name="Sun H."/>
            <person name="Tunlid A."/>
            <person name="Henrissat B."/>
            <person name="Grigoriev I.V."/>
            <person name="Hibbett D.S."/>
            <person name="Martin F."/>
            <person name="Nordberg H.P."/>
            <person name="Cantor M.N."/>
            <person name="Hua S.X."/>
        </authorList>
    </citation>
    <scope>NUCLEOTIDE SEQUENCE [LARGE SCALE GENOMIC DNA]</scope>
    <source>
        <strain evidence="3 4">F 1598</strain>
    </source>
</reference>